<feature type="transmembrane region" description="Helical" evidence="2">
    <location>
        <begin position="45"/>
        <end position="66"/>
    </location>
</feature>
<organism evidence="3 4">
    <name type="scientific">Cyanobium gracile UHCC 0139</name>
    <dbReference type="NCBI Taxonomy" id="3110308"/>
    <lineage>
        <taxon>Bacteria</taxon>
        <taxon>Bacillati</taxon>
        <taxon>Cyanobacteriota</taxon>
        <taxon>Cyanophyceae</taxon>
        <taxon>Synechococcales</taxon>
        <taxon>Prochlorococcaceae</taxon>
        <taxon>Cyanobium</taxon>
    </lineage>
</organism>
<name>A0ABU5RU70_9CYAN</name>
<dbReference type="EMBL" id="JAYGHX010000004">
    <property type="protein sequence ID" value="MEA5391303.1"/>
    <property type="molecule type" value="Genomic_DNA"/>
</dbReference>
<protein>
    <submittedName>
        <fullName evidence="3">DUF3084 domain-containing protein</fullName>
    </submittedName>
</protein>
<evidence type="ECO:0000256" key="2">
    <source>
        <dbReference type="SAM" id="Phobius"/>
    </source>
</evidence>
<dbReference type="InterPro" id="IPR021435">
    <property type="entry name" value="DUF3084"/>
</dbReference>
<dbReference type="Proteomes" id="UP001304461">
    <property type="component" value="Unassembled WGS sequence"/>
</dbReference>
<keyword evidence="4" id="KW-1185">Reference proteome</keyword>
<evidence type="ECO:0000313" key="4">
    <source>
        <dbReference type="Proteomes" id="UP001304461"/>
    </source>
</evidence>
<evidence type="ECO:0000313" key="3">
    <source>
        <dbReference type="EMBL" id="MEA5391303.1"/>
    </source>
</evidence>
<keyword evidence="1" id="KW-0175">Coiled coil</keyword>
<feature type="coiled-coil region" evidence="1">
    <location>
        <begin position="126"/>
        <end position="202"/>
    </location>
</feature>
<accession>A0ABU5RU70</accession>
<keyword evidence="2" id="KW-1133">Transmembrane helix</keyword>
<reference evidence="3 4" key="1">
    <citation type="submission" date="2023-12" db="EMBL/GenBank/DDBJ databases">
        <title>Baltic Sea Cyanobacteria.</title>
        <authorList>
            <person name="Delbaje E."/>
            <person name="Fewer D.P."/>
            <person name="Shishido T.K."/>
        </authorList>
    </citation>
    <scope>NUCLEOTIDE SEQUENCE [LARGE SCALE GENOMIC DNA]</scope>
    <source>
        <strain evidence="3 4">UHCC 0139</strain>
    </source>
</reference>
<dbReference type="Gene3D" id="1.10.287.1490">
    <property type="match status" value="1"/>
</dbReference>
<proteinExistence type="predicted"/>
<dbReference type="Pfam" id="PF11283">
    <property type="entry name" value="DUF3084"/>
    <property type="match status" value="1"/>
</dbReference>
<sequence>MSGWLLILALLVLGGVLSTLGDRLGSRVGKARLSLFNLRPRKTAVVITVLTGSLISAVSLGLMLLVSERLRVGLFELDQIQDRLRDSRAALKRNEGELTRTRGELERSRLDLITAERRRDQALASQRRARDQLLAAERRVDTLRRELQPLQAERARLEAERARLSREVQGRDAEIRRTEAELANVRRRIAAGEKELKDLETNVIALRRGDVVIASGQPLATAKVQLQRPDQARQVIDALLQEANRAAFQQLLPGQPPNRQILLVPRSDILRLESLLATPGVWVVSIRSAANVLRGEAQVLAFPDLRPNRQVVEQGEVLSRTALEPDVREIDAVRSRLNLLLAAAFAKAQRQGTLVNGLQFDAAGFNALARELSERPAGVTANLEAVALQNADTPDPIGVELRWLRPGGAGATRPGRP</sequence>
<dbReference type="RefSeq" id="WP_323305342.1">
    <property type="nucleotide sequence ID" value="NZ_JAYGHX010000004.1"/>
</dbReference>
<comment type="caution">
    <text evidence="3">The sequence shown here is derived from an EMBL/GenBank/DDBJ whole genome shotgun (WGS) entry which is preliminary data.</text>
</comment>
<evidence type="ECO:0000256" key="1">
    <source>
        <dbReference type="SAM" id="Coils"/>
    </source>
</evidence>
<keyword evidence="2" id="KW-0472">Membrane</keyword>
<gene>
    <name evidence="3" type="ORF">VB738_08525</name>
</gene>
<keyword evidence="2" id="KW-0812">Transmembrane</keyword>